<keyword evidence="2" id="KW-0238">DNA-binding</keyword>
<dbReference type="InterPro" id="IPR051127">
    <property type="entry name" value="Fungal_SecMet_Regulators"/>
</dbReference>
<dbReference type="PANTHER" id="PTHR47424">
    <property type="entry name" value="REGULATORY PROTEIN GAL4"/>
    <property type="match status" value="1"/>
</dbReference>
<feature type="region of interest" description="Disordered" evidence="5">
    <location>
        <begin position="1"/>
        <end position="103"/>
    </location>
</feature>
<keyword evidence="4" id="KW-0539">Nucleus</keyword>
<evidence type="ECO:0000256" key="1">
    <source>
        <dbReference type="ARBA" id="ARBA00023015"/>
    </source>
</evidence>
<evidence type="ECO:0000313" key="8">
    <source>
        <dbReference type="Proteomes" id="UP000199069"/>
    </source>
</evidence>
<dbReference type="GO" id="GO:0008270">
    <property type="term" value="F:zinc ion binding"/>
    <property type="evidence" value="ECO:0007669"/>
    <property type="project" value="InterPro"/>
</dbReference>
<organism evidence="7 8">
    <name type="scientific">Rhodotorula toruloides</name>
    <name type="common">Yeast</name>
    <name type="synonym">Rhodosporidium toruloides</name>
    <dbReference type="NCBI Taxonomy" id="5286"/>
    <lineage>
        <taxon>Eukaryota</taxon>
        <taxon>Fungi</taxon>
        <taxon>Dikarya</taxon>
        <taxon>Basidiomycota</taxon>
        <taxon>Pucciniomycotina</taxon>
        <taxon>Microbotryomycetes</taxon>
        <taxon>Sporidiobolales</taxon>
        <taxon>Sporidiobolaceae</taxon>
        <taxon>Rhodotorula</taxon>
    </lineage>
</organism>
<feature type="domain" description="Zn(2)-C6 fungal-type" evidence="6">
    <location>
        <begin position="109"/>
        <end position="138"/>
    </location>
</feature>
<proteinExistence type="predicted"/>
<feature type="compositionally biased region" description="Low complexity" evidence="5">
    <location>
        <begin position="402"/>
        <end position="446"/>
    </location>
</feature>
<dbReference type="AlphaFoldDB" id="A0A0K3CLV1"/>
<dbReference type="SMART" id="SM00066">
    <property type="entry name" value="GAL4"/>
    <property type="match status" value="1"/>
</dbReference>
<gene>
    <name evidence="7" type="primary">FGENESH: predicted gene_11.275</name>
    <name evidence="7" type="ORF">BN2166_0057790</name>
</gene>
<evidence type="ECO:0000259" key="6">
    <source>
        <dbReference type="PROSITE" id="PS50048"/>
    </source>
</evidence>
<dbReference type="PANTHER" id="PTHR47424:SF3">
    <property type="entry name" value="REGULATORY PROTEIN GAL4"/>
    <property type="match status" value="1"/>
</dbReference>
<feature type="compositionally biased region" description="Low complexity" evidence="5">
    <location>
        <begin position="235"/>
        <end position="249"/>
    </location>
</feature>
<evidence type="ECO:0000313" key="7">
    <source>
        <dbReference type="EMBL" id="CTR09918.1"/>
    </source>
</evidence>
<sequence>MDSTASAAGSPASLAPQEGAVATPSSSSAHPPRLADRFKLLARAAEMSATSDEGRGSPQGIASDMAPSQTSSPSPTPAASETERTTSANPPTDEGPKQARKKRWTGVRNCDACRIRKSKCDRLRPCSNCAFRNVKCTYDEAFDSFPMVAVEHNLADVSRLCQNVFALARTLNMPSDELDKLAVLADQLIDQEHPRPREVAGSTASSKKRRSLGEILRTNPQFAALDADLAAKRQATAVSSTSRPASTPRPDLPNPQTHNGRTDAAPPPRRLSSLPHMRQAGPPLVYHPMQHVAPQVFIYGPGAYPAAVSPWAYGYASRGIPATALGLRAVYPQPPGLYAAAPPSSFRTPYPAHPYGHPRPPSAHALSRRASTPSSGRLSPAVLPPLAIPARPVSQNTSSNLSAHAPSTATPSTAVSALTPFRSAHAPTSATTPPSARPPSSSSSSTLPQGGHYVLPPIQSKNPSTDSLSTHLASFATTTPTASAPPSPPIRLAPLRSIAQSEDVEMKDEARRIEPVVSVTDARQDGVWRLPSLSDALYRSASKR</sequence>
<name>A0A0K3CLV1_RHOTO</name>
<keyword evidence="1" id="KW-0805">Transcription regulation</keyword>
<reference evidence="7 8" key="1">
    <citation type="submission" date="2015-07" db="EMBL/GenBank/DDBJ databases">
        <authorList>
            <person name="Cajimat M.N.B."/>
            <person name="Milazzo M.L."/>
            <person name="Fulhorst C.F."/>
        </authorList>
    </citation>
    <scope>NUCLEOTIDE SEQUENCE [LARGE SCALE GENOMIC DNA]</scope>
    <source>
        <strain evidence="7">Single colony</strain>
    </source>
</reference>
<protein>
    <submittedName>
        <fullName evidence="7">BY PROTMAP: gi|472585433|gb|EMS22987.1| C6 transcription factor [Rhodosporidium toruloides NP11] gi|647399454|emb|CDR44249.1| RHTO0S09e01640g1_1 [Rhodosporidium toruloides]</fullName>
    </submittedName>
</protein>
<feature type="compositionally biased region" description="Polar residues" evidence="5">
    <location>
        <begin position="459"/>
        <end position="469"/>
    </location>
</feature>
<evidence type="ECO:0000256" key="2">
    <source>
        <dbReference type="ARBA" id="ARBA00023125"/>
    </source>
</evidence>
<dbReference type="Proteomes" id="UP000199069">
    <property type="component" value="Unassembled WGS sequence"/>
</dbReference>
<feature type="region of interest" description="Disordered" evidence="5">
    <location>
        <begin position="349"/>
        <end position="469"/>
    </location>
</feature>
<dbReference type="InterPro" id="IPR001138">
    <property type="entry name" value="Zn2Cys6_DnaBD"/>
</dbReference>
<dbReference type="SUPFAM" id="SSF57701">
    <property type="entry name" value="Zn2/Cys6 DNA-binding domain"/>
    <property type="match status" value="1"/>
</dbReference>
<dbReference type="OMA" id="PRRYGEY"/>
<dbReference type="CDD" id="cd00067">
    <property type="entry name" value="GAL4"/>
    <property type="match status" value="1"/>
</dbReference>
<keyword evidence="8" id="KW-1185">Reference proteome</keyword>
<evidence type="ECO:0000256" key="3">
    <source>
        <dbReference type="ARBA" id="ARBA00023163"/>
    </source>
</evidence>
<feature type="compositionally biased region" description="Low complexity" evidence="5">
    <location>
        <begin position="66"/>
        <end position="80"/>
    </location>
</feature>
<dbReference type="PROSITE" id="PS50048">
    <property type="entry name" value="ZN2_CY6_FUNGAL_2"/>
    <property type="match status" value="1"/>
</dbReference>
<feature type="region of interest" description="Disordered" evidence="5">
    <location>
        <begin position="234"/>
        <end position="279"/>
    </location>
</feature>
<keyword evidence="3" id="KW-0804">Transcription</keyword>
<feature type="region of interest" description="Disordered" evidence="5">
    <location>
        <begin position="193"/>
        <end position="213"/>
    </location>
</feature>
<feature type="compositionally biased region" description="Low complexity" evidence="5">
    <location>
        <begin position="1"/>
        <end position="15"/>
    </location>
</feature>
<evidence type="ECO:0000256" key="5">
    <source>
        <dbReference type="SAM" id="MobiDB-lite"/>
    </source>
</evidence>
<dbReference type="Gene3D" id="4.10.240.10">
    <property type="entry name" value="Zn(2)-C6 fungal-type DNA-binding domain"/>
    <property type="match status" value="1"/>
</dbReference>
<dbReference type="GO" id="GO:0003677">
    <property type="term" value="F:DNA binding"/>
    <property type="evidence" value="ECO:0007669"/>
    <property type="project" value="UniProtKB-KW"/>
</dbReference>
<dbReference type="GO" id="GO:0000981">
    <property type="term" value="F:DNA-binding transcription factor activity, RNA polymerase II-specific"/>
    <property type="evidence" value="ECO:0007669"/>
    <property type="project" value="InterPro"/>
</dbReference>
<accession>A0A0K3CLV1</accession>
<dbReference type="Pfam" id="PF00172">
    <property type="entry name" value="Zn_clus"/>
    <property type="match status" value="1"/>
</dbReference>
<dbReference type="EMBL" id="CWKI01000011">
    <property type="protein sequence ID" value="CTR09918.1"/>
    <property type="molecule type" value="Genomic_DNA"/>
</dbReference>
<evidence type="ECO:0000256" key="4">
    <source>
        <dbReference type="ARBA" id="ARBA00023242"/>
    </source>
</evidence>
<dbReference type="InterPro" id="IPR036864">
    <property type="entry name" value="Zn2-C6_fun-type_DNA-bd_sf"/>
</dbReference>